<dbReference type="Proteomes" id="UP001291930">
    <property type="component" value="Unassembled WGS sequence"/>
</dbReference>
<comment type="caution">
    <text evidence="1">The sequence shown here is derived from an EMBL/GenBank/DDBJ whole genome shotgun (WGS) entry which is preliminary data.</text>
</comment>
<name>A0ABU5JUF1_9BACI</name>
<dbReference type="RefSeq" id="WP_374217326.1">
    <property type="nucleotide sequence ID" value="NZ_JAXOVW010000012.1"/>
</dbReference>
<keyword evidence="1" id="KW-0863">Zinc-finger</keyword>
<evidence type="ECO:0000313" key="1">
    <source>
        <dbReference type="EMBL" id="MDZ5607044.1"/>
    </source>
</evidence>
<organism evidence="1 2">
    <name type="scientific">Bacillus bingmayongensis</name>
    <dbReference type="NCBI Taxonomy" id="1150157"/>
    <lineage>
        <taxon>Bacteria</taxon>
        <taxon>Bacillati</taxon>
        <taxon>Bacillota</taxon>
        <taxon>Bacilli</taxon>
        <taxon>Bacillales</taxon>
        <taxon>Bacillaceae</taxon>
        <taxon>Bacillus</taxon>
    </lineage>
</organism>
<dbReference type="GO" id="GO:0008270">
    <property type="term" value="F:zinc ion binding"/>
    <property type="evidence" value="ECO:0007669"/>
    <property type="project" value="UniProtKB-KW"/>
</dbReference>
<protein>
    <submittedName>
        <fullName evidence="1">Zinc-finger domain-containing protein</fullName>
    </submittedName>
</protein>
<sequence length="108" mass="12622">MNKAAIRLDVINLQDNHCKSCEHRYDRNAEYCWNKCEIGKRMNNLGVYLGGQNAKNKKKIRTAKDWDELCIKAATMREEGMSYNEIAKVLGVVRGEQIRFQLKKRMLN</sequence>
<proteinExistence type="predicted"/>
<accession>A0ABU5JUF1</accession>
<reference evidence="2" key="1">
    <citation type="submission" date="2023-11" db="EMBL/GenBank/DDBJ databases">
        <title>Genome Sequence of Bacillus pseudomycoides stain BUPM19.</title>
        <authorList>
            <person name="Farhat A."/>
        </authorList>
    </citation>
    <scope>NUCLEOTIDE SEQUENCE [LARGE SCALE GENOMIC DNA]</scope>
    <source>
        <strain evidence="2">BUPM19</strain>
    </source>
</reference>
<evidence type="ECO:0000313" key="2">
    <source>
        <dbReference type="Proteomes" id="UP001291930"/>
    </source>
</evidence>
<keyword evidence="2" id="KW-1185">Reference proteome</keyword>
<dbReference type="EMBL" id="JAXOVW010000012">
    <property type="protein sequence ID" value="MDZ5607044.1"/>
    <property type="molecule type" value="Genomic_DNA"/>
</dbReference>
<gene>
    <name evidence="1" type="ORF">U2I54_08025</name>
</gene>
<keyword evidence="1" id="KW-0479">Metal-binding</keyword>
<keyword evidence="1" id="KW-0862">Zinc</keyword>